<dbReference type="InterPro" id="IPR012334">
    <property type="entry name" value="Pectin_lyas_fold"/>
</dbReference>
<evidence type="ECO:0000259" key="2">
    <source>
        <dbReference type="Pfam" id="PF12708"/>
    </source>
</evidence>
<sequence>MDRRHLIAAGAALPFGLSTVAAARAGAASAPDQAGGAVAEGNVQVAQTATAKATPTIYDYGAIGDGVTDDSAAFSKALAAAATKGLMVIVPAGTYAIAKTISFVSTQDAGRPWGLQAQGATLVSTITNGTDIMSLQAVNTVRYFRILGAMKILGSGKDGNGLRIIAYGSSYFFYNVTLDGLCIEGAGLNGLLFEGNVFESLLVGCFFQDCKQNGAVFAQSKGGVCSAITVVGCFFAQNTKCGMMATNFDSTYGGTTDVRIFGGYCRDNGSYGFYYNNGTSSGAAIEQVGFENNCRSLSPGDPNGAHVYGLVQMRLRNCTGYNEGGGATYMVRGWFSNLTVLDNCDQSSGGAMATTGKSRLAQVNGNAAGHVLMRQSGGGFDMVSGAGCTWAAENCYGTSPVGTLNLKATVTSG</sequence>
<dbReference type="Pfam" id="PF12708">
    <property type="entry name" value="Pect-lyase_RHGA_epim"/>
    <property type="match status" value="1"/>
</dbReference>
<dbReference type="EMBL" id="VITN01000002">
    <property type="protein sequence ID" value="TWB23611.1"/>
    <property type="molecule type" value="Genomic_DNA"/>
</dbReference>
<evidence type="ECO:0000256" key="1">
    <source>
        <dbReference type="SAM" id="SignalP"/>
    </source>
</evidence>
<keyword evidence="3" id="KW-0456">Lyase</keyword>
<feature type="signal peptide" evidence="1">
    <location>
        <begin position="1"/>
        <end position="23"/>
    </location>
</feature>
<dbReference type="AlphaFoldDB" id="A0A560FPV6"/>
<dbReference type="Gene3D" id="2.160.20.10">
    <property type="entry name" value="Single-stranded right-handed beta-helix, Pectin lyase-like"/>
    <property type="match status" value="1"/>
</dbReference>
<keyword evidence="1" id="KW-0732">Signal</keyword>
<organism evidence="3 4">
    <name type="scientific">Nitrospirillum amazonense</name>
    <dbReference type="NCBI Taxonomy" id="28077"/>
    <lineage>
        <taxon>Bacteria</taxon>
        <taxon>Pseudomonadati</taxon>
        <taxon>Pseudomonadota</taxon>
        <taxon>Alphaproteobacteria</taxon>
        <taxon>Rhodospirillales</taxon>
        <taxon>Azospirillaceae</taxon>
        <taxon>Nitrospirillum</taxon>
    </lineage>
</organism>
<feature type="domain" description="Rhamnogalacturonase A/B/Epimerase-like pectate lyase" evidence="2">
    <location>
        <begin position="58"/>
        <end position="107"/>
    </location>
</feature>
<evidence type="ECO:0000313" key="3">
    <source>
        <dbReference type="EMBL" id="TWB23611.1"/>
    </source>
</evidence>
<dbReference type="Proteomes" id="UP000319859">
    <property type="component" value="Unassembled WGS sequence"/>
</dbReference>
<feature type="chain" id="PRO_5021849140" evidence="1">
    <location>
        <begin position="24"/>
        <end position="413"/>
    </location>
</feature>
<evidence type="ECO:0000313" key="4">
    <source>
        <dbReference type="Proteomes" id="UP000319859"/>
    </source>
</evidence>
<reference evidence="3 4" key="1">
    <citation type="submission" date="2019-06" db="EMBL/GenBank/DDBJ databases">
        <title>Genomic Encyclopedia of Type Strains, Phase IV (KMG-V): Genome sequencing to study the core and pangenomes of soil and plant-associated prokaryotes.</title>
        <authorList>
            <person name="Whitman W."/>
        </authorList>
    </citation>
    <scope>NUCLEOTIDE SEQUENCE [LARGE SCALE GENOMIC DNA]</scope>
    <source>
        <strain evidence="3 4">BR 11880</strain>
    </source>
</reference>
<accession>A0A560FPV6</accession>
<dbReference type="RefSeq" id="WP_145748794.1">
    <property type="nucleotide sequence ID" value="NZ_VITN01000002.1"/>
</dbReference>
<proteinExistence type="predicted"/>
<dbReference type="OrthoDB" id="7749009at2"/>
<dbReference type="GO" id="GO:0016829">
    <property type="term" value="F:lyase activity"/>
    <property type="evidence" value="ECO:0007669"/>
    <property type="project" value="UniProtKB-KW"/>
</dbReference>
<comment type="caution">
    <text evidence="3">The sequence shown here is derived from an EMBL/GenBank/DDBJ whole genome shotgun (WGS) entry which is preliminary data.</text>
</comment>
<name>A0A560FPV6_9PROT</name>
<dbReference type="SUPFAM" id="SSF51126">
    <property type="entry name" value="Pectin lyase-like"/>
    <property type="match status" value="1"/>
</dbReference>
<gene>
    <name evidence="3" type="ORF">FBZ89_102368</name>
</gene>
<dbReference type="InterPro" id="IPR024535">
    <property type="entry name" value="RHGA/B-epi-like_pectate_lyase"/>
</dbReference>
<dbReference type="InterPro" id="IPR011050">
    <property type="entry name" value="Pectin_lyase_fold/virulence"/>
</dbReference>
<protein>
    <submittedName>
        <fullName evidence="3">Pectate lyase-like protein</fullName>
    </submittedName>
</protein>